<accession>A0A9P6X7J0</accession>
<dbReference type="SUPFAM" id="SSF53098">
    <property type="entry name" value="Ribonuclease H-like"/>
    <property type="match status" value="1"/>
</dbReference>
<reference evidence="8" key="1">
    <citation type="journal article" date="2020" name="Microb. Genom.">
        <title>Genetic diversity of clinical and environmental Mucorales isolates obtained from an investigation of mucormycosis cases among solid organ transplant recipients.</title>
        <authorList>
            <person name="Nguyen M.H."/>
            <person name="Kaul D."/>
            <person name="Muto C."/>
            <person name="Cheng S.J."/>
            <person name="Richter R.A."/>
            <person name="Bruno V.M."/>
            <person name="Liu G."/>
            <person name="Beyhan S."/>
            <person name="Sundermann A.J."/>
            <person name="Mounaud S."/>
            <person name="Pasculle A.W."/>
            <person name="Nierman W.C."/>
            <person name="Driscoll E."/>
            <person name="Cumbie R."/>
            <person name="Clancy C.J."/>
            <person name="Dupont C.L."/>
        </authorList>
    </citation>
    <scope>NUCLEOTIDE SEQUENCE</scope>
    <source>
        <strain evidence="8">GL11</strain>
    </source>
</reference>
<dbReference type="GO" id="GO:0005737">
    <property type="term" value="C:cytoplasm"/>
    <property type="evidence" value="ECO:0007669"/>
    <property type="project" value="UniProtKB-SubCell"/>
</dbReference>
<comment type="subcellular location">
    <subcellularLocation>
        <location evidence="1">Cytoplasm</location>
    </subcellularLocation>
</comment>
<dbReference type="InterPro" id="IPR047201">
    <property type="entry name" value="ERI-1_3'hExo-like"/>
</dbReference>
<dbReference type="PANTHER" id="PTHR23044:SF61">
    <property type="entry name" value="3'-5' EXORIBONUCLEASE 1-RELATED"/>
    <property type="match status" value="1"/>
</dbReference>
<dbReference type="InterPro" id="IPR012337">
    <property type="entry name" value="RNaseH-like_sf"/>
</dbReference>
<evidence type="ECO:0000256" key="2">
    <source>
        <dbReference type="ARBA" id="ARBA00022490"/>
    </source>
</evidence>
<evidence type="ECO:0000256" key="5">
    <source>
        <dbReference type="ARBA" id="ARBA00022839"/>
    </source>
</evidence>
<name>A0A9P6X7J0_RHIOR</name>
<dbReference type="GO" id="GO:0031047">
    <property type="term" value="P:regulatory ncRNA-mediated gene silencing"/>
    <property type="evidence" value="ECO:0007669"/>
    <property type="project" value="UniProtKB-KW"/>
</dbReference>
<evidence type="ECO:0000256" key="4">
    <source>
        <dbReference type="ARBA" id="ARBA00022801"/>
    </source>
</evidence>
<comment type="caution">
    <text evidence="8">The sequence shown here is derived from an EMBL/GenBank/DDBJ whole genome shotgun (WGS) entry which is preliminary data.</text>
</comment>
<evidence type="ECO:0000256" key="1">
    <source>
        <dbReference type="ARBA" id="ARBA00004496"/>
    </source>
</evidence>
<gene>
    <name evidence="8" type="ORF">G6F64_007131</name>
</gene>
<dbReference type="InterPro" id="IPR003034">
    <property type="entry name" value="SAP_dom"/>
</dbReference>
<keyword evidence="4" id="KW-0378">Hydrolase</keyword>
<dbReference type="OrthoDB" id="448399at2759"/>
<evidence type="ECO:0000256" key="3">
    <source>
        <dbReference type="ARBA" id="ARBA00022722"/>
    </source>
</evidence>
<sequence length="265" mass="30751">MEKPSITTVEGLRLALEGLGLSTKGQKAELKQRLRKAKKKLATEDKKEVEEIKTNSQPFDYYLFFDVEATCIENGGFNYPNEIIEFPVVLVDGKTFDIVDEFRSYVKPTINPTLTEFCMKLTGITQDTVDNSPVFVDVLNQFQEFLAKYSLFQSSTAIFVTDGPFDIRDFITKQITHSNIDPRPAYFNLPWINIRKLFKDFYHQTQSRNIASMLSHLEMSFEGREHSGLDDARNLAYIAKRMFEDGCIFKSNCKLQKREYTRKRR</sequence>
<proteinExistence type="predicted"/>
<dbReference type="SMART" id="SM00479">
    <property type="entry name" value="EXOIII"/>
    <property type="match status" value="1"/>
</dbReference>
<protein>
    <recommendedName>
        <fullName evidence="7">SAP domain-containing protein</fullName>
    </recommendedName>
</protein>
<dbReference type="InterPro" id="IPR051274">
    <property type="entry name" value="3-5_Exoribonuclease"/>
</dbReference>
<feature type="domain" description="SAP" evidence="7">
    <location>
        <begin position="4"/>
        <end position="38"/>
    </location>
</feature>
<dbReference type="PANTHER" id="PTHR23044">
    <property type="entry name" value="3'-5' EXONUCLEASE ERI1-RELATED"/>
    <property type="match status" value="1"/>
</dbReference>
<keyword evidence="9" id="KW-1185">Reference proteome</keyword>
<evidence type="ECO:0000313" key="8">
    <source>
        <dbReference type="EMBL" id="KAG1307024.1"/>
    </source>
</evidence>
<organism evidence="8 9">
    <name type="scientific">Rhizopus oryzae</name>
    <name type="common">Mucormycosis agent</name>
    <name type="synonym">Rhizopus arrhizus var. delemar</name>
    <dbReference type="NCBI Taxonomy" id="64495"/>
    <lineage>
        <taxon>Eukaryota</taxon>
        <taxon>Fungi</taxon>
        <taxon>Fungi incertae sedis</taxon>
        <taxon>Mucoromycota</taxon>
        <taxon>Mucoromycotina</taxon>
        <taxon>Mucoromycetes</taxon>
        <taxon>Mucorales</taxon>
        <taxon>Mucorineae</taxon>
        <taxon>Rhizopodaceae</taxon>
        <taxon>Rhizopus</taxon>
    </lineage>
</organism>
<dbReference type="CDD" id="cd06133">
    <property type="entry name" value="ERI-1_3'hExo_like"/>
    <property type="match status" value="1"/>
</dbReference>
<dbReference type="Proteomes" id="UP000716291">
    <property type="component" value="Unassembled WGS sequence"/>
</dbReference>
<dbReference type="Gene3D" id="3.30.420.10">
    <property type="entry name" value="Ribonuclease H-like superfamily/Ribonuclease H"/>
    <property type="match status" value="1"/>
</dbReference>
<dbReference type="GO" id="GO:0000175">
    <property type="term" value="F:3'-5'-RNA exonuclease activity"/>
    <property type="evidence" value="ECO:0007669"/>
    <property type="project" value="InterPro"/>
</dbReference>
<evidence type="ECO:0000259" key="7">
    <source>
        <dbReference type="PROSITE" id="PS50800"/>
    </source>
</evidence>
<dbReference type="AlphaFoldDB" id="A0A9P6X7J0"/>
<evidence type="ECO:0000313" key="9">
    <source>
        <dbReference type="Proteomes" id="UP000716291"/>
    </source>
</evidence>
<keyword evidence="3" id="KW-0540">Nuclease</keyword>
<dbReference type="GO" id="GO:0003676">
    <property type="term" value="F:nucleic acid binding"/>
    <property type="evidence" value="ECO:0007669"/>
    <property type="project" value="InterPro"/>
</dbReference>
<dbReference type="Pfam" id="PF00929">
    <property type="entry name" value="RNase_T"/>
    <property type="match status" value="1"/>
</dbReference>
<keyword evidence="5" id="KW-0269">Exonuclease</keyword>
<dbReference type="EMBL" id="JAANQT010001019">
    <property type="protein sequence ID" value="KAG1307024.1"/>
    <property type="molecule type" value="Genomic_DNA"/>
</dbReference>
<dbReference type="InterPro" id="IPR036397">
    <property type="entry name" value="RNaseH_sf"/>
</dbReference>
<dbReference type="InterPro" id="IPR013520">
    <property type="entry name" value="Ribonucl_H"/>
</dbReference>
<keyword evidence="2" id="KW-0963">Cytoplasm</keyword>
<keyword evidence="6" id="KW-0943">RNA-mediated gene silencing</keyword>
<evidence type="ECO:0000256" key="6">
    <source>
        <dbReference type="ARBA" id="ARBA00023158"/>
    </source>
</evidence>
<dbReference type="PROSITE" id="PS50800">
    <property type="entry name" value="SAP"/>
    <property type="match status" value="1"/>
</dbReference>